<proteinExistence type="predicted"/>
<dbReference type="Proteomes" id="UP000219612">
    <property type="component" value="Unassembled WGS sequence"/>
</dbReference>
<evidence type="ECO:0000313" key="2">
    <source>
        <dbReference type="EMBL" id="SNY72917.1"/>
    </source>
</evidence>
<keyword evidence="3" id="KW-1185">Reference proteome</keyword>
<dbReference type="AlphaFoldDB" id="A0A285KM22"/>
<protein>
    <submittedName>
        <fullName evidence="2">Uncharacterized protein</fullName>
    </submittedName>
</protein>
<sequence>MTAPVSAETANIDAAREFFTSLGEHLSGTLIARARTARATLAQRNADTSTLALFDRIATHLAAMAATCTSGVEHLDTYHGNLEQAVNSTPEAADTDFYRPAATTPGEQPNPAPAANDSIPGTAEDEDEAYARAMQEAAAFIDATTGSHPQQAPPGKDLQHRRAEGDEDDEQPWMSLPVRSSSVCEHVDTVCSQCLEAWSWGHDLRVAEVPTSVDVDAHHATADEIYHFEGDPDRDLPPYWVARHDRTVTSQIADRPVSTILLADDDRASATFAGECCDTTPSGPGAPRPGDRIETSGEPGTGAGAAAVTISSSTPQGNGYLVKGTDQNGQPYEGVVDAWNYEIVHRPTHQQPARAQTAGENAGAAQ</sequence>
<feature type="region of interest" description="Disordered" evidence="1">
    <location>
        <begin position="346"/>
        <end position="366"/>
    </location>
</feature>
<dbReference type="EMBL" id="OBDY01000044">
    <property type="protein sequence ID" value="SNY72917.1"/>
    <property type="molecule type" value="Genomic_DNA"/>
</dbReference>
<dbReference type="RefSeq" id="WP_097328888.1">
    <property type="nucleotide sequence ID" value="NZ_OBDY01000044.1"/>
</dbReference>
<feature type="region of interest" description="Disordered" evidence="1">
    <location>
        <begin position="276"/>
        <end position="329"/>
    </location>
</feature>
<organism evidence="2 3">
    <name type="scientific">Paractinoplanes atraurantiacus</name>
    <dbReference type="NCBI Taxonomy" id="1036182"/>
    <lineage>
        <taxon>Bacteria</taxon>
        <taxon>Bacillati</taxon>
        <taxon>Actinomycetota</taxon>
        <taxon>Actinomycetes</taxon>
        <taxon>Micromonosporales</taxon>
        <taxon>Micromonosporaceae</taxon>
        <taxon>Paractinoplanes</taxon>
    </lineage>
</organism>
<name>A0A285KM22_9ACTN</name>
<accession>A0A285KM22</accession>
<reference evidence="2 3" key="1">
    <citation type="submission" date="2017-09" db="EMBL/GenBank/DDBJ databases">
        <authorList>
            <person name="Ehlers B."/>
            <person name="Leendertz F.H."/>
        </authorList>
    </citation>
    <scope>NUCLEOTIDE SEQUENCE [LARGE SCALE GENOMIC DNA]</scope>
    <source>
        <strain evidence="2 3">CGMCC 4.6857</strain>
    </source>
</reference>
<feature type="region of interest" description="Disordered" evidence="1">
    <location>
        <begin position="96"/>
        <end position="128"/>
    </location>
</feature>
<feature type="region of interest" description="Disordered" evidence="1">
    <location>
        <begin position="145"/>
        <end position="174"/>
    </location>
</feature>
<evidence type="ECO:0000256" key="1">
    <source>
        <dbReference type="SAM" id="MobiDB-lite"/>
    </source>
</evidence>
<evidence type="ECO:0000313" key="3">
    <source>
        <dbReference type="Proteomes" id="UP000219612"/>
    </source>
</evidence>
<gene>
    <name evidence="2" type="ORF">SAMN05421748_14457</name>
</gene>